<gene>
    <name evidence="3" type="ORF">B1R32_11153</name>
</gene>
<keyword evidence="4" id="KW-1185">Reference proteome</keyword>
<dbReference type="InterPro" id="IPR008927">
    <property type="entry name" value="6-PGluconate_DH-like_C_sf"/>
</dbReference>
<proteinExistence type="predicted"/>
<dbReference type="FunFam" id="3.40.50.720:FF:000208">
    <property type="entry name" value="Prephenate dehydrogenase"/>
    <property type="match status" value="1"/>
</dbReference>
<dbReference type="OrthoDB" id="9809920at2"/>
<dbReference type="EMBL" id="NIGF01000011">
    <property type="protein sequence ID" value="PQV63492.1"/>
    <property type="molecule type" value="Genomic_DNA"/>
</dbReference>
<dbReference type="GO" id="GO:0004665">
    <property type="term" value="F:prephenate dehydrogenase (NADP+) activity"/>
    <property type="evidence" value="ECO:0007669"/>
    <property type="project" value="InterPro"/>
</dbReference>
<reference evidence="3 4" key="1">
    <citation type="journal article" date="2018" name="Syst. Appl. Microbiol.">
        <title>Abditibacterium utsteinense sp. nov., the first cultivated member of candidate phylum FBP, isolated from ice-free Antarctic soil samples.</title>
        <authorList>
            <person name="Tahon G."/>
            <person name="Tytgat B."/>
            <person name="Lebbe L."/>
            <person name="Carlier A."/>
            <person name="Willems A."/>
        </authorList>
    </citation>
    <scope>NUCLEOTIDE SEQUENCE [LARGE SCALE GENOMIC DNA]</scope>
    <source>
        <strain evidence="3 4">LMG 29911</strain>
    </source>
</reference>
<dbReference type="GO" id="GO:0008977">
    <property type="term" value="F:prephenate dehydrogenase (NAD+) activity"/>
    <property type="evidence" value="ECO:0007669"/>
    <property type="project" value="InterPro"/>
</dbReference>
<accession>A0A2S8SRP8</accession>
<dbReference type="SUPFAM" id="SSF51735">
    <property type="entry name" value="NAD(P)-binding Rossmann-fold domains"/>
    <property type="match status" value="1"/>
</dbReference>
<feature type="domain" description="Prephenate/arogenate dehydrogenase" evidence="2">
    <location>
        <begin position="3"/>
        <end position="283"/>
    </location>
</feature>
<dbReference type="PANTHER" id="PTHR21363">
    <property type="entry name" value="PREPHENATE DEHYDROGENASE"/>
    <property type="match status" value="1"/>
</dbReference>
<dbReference type="InterPro" id="IPR046825">
    <property type="entry name" value="PDH_C"/>
</dbReference>
<dbReference type="AlphaFoldDB" id="A0A2S8SRP8"/>
<dbReference type="Pfam" id="PF20463">
    <property type="entry name" value="PDH_C"/>
    <property type="match status" value="1"/>
</dbReference>
<sequence length="283" mass="29887">MFQRLVIVGPGLIGASFGLAIKKLGLAREIIGVARSQETQNGAVQIGACDFATSDLIEAATGADFVFLAPPVGQMKLICQQIAPVIGRGALITDAGSTKAQVVRDCEAIFGQGARFIGGHPMAGSEKVGPLAARGDLFRDATWILTPTSQSNSAALEQMQKMVTSFGAKPLILDAQTHDELLAITSHLPHLTAAALTQVFGSARAKNEVASQLVAGGWRDGTRVAAGSAEMWRDICLANRDAILSALENLSLELNHLRLALSESNGDSLLDWLQSAATERRKF</sequence>
<name>A0A2S8SRP8_9BACT</name>
<dbReference type="FunCoup" id="A0A2S8SRP8">
    <property type="interactions" value="282"/>
</dbReference>
<evidence type="ECO:0000313" key="3">
    <source>
        <dbReference type="EMBL" id="PQV63492.1"/>
    </source>
</evidence>
<keyword evidence="1" id="KW-0560">Oxidoreductase</keyword>
<dbReference type="GO" id="GO:0006571">
    <property type="term" value="P:tyrosine biosynthetic process"/>
    <property type="evidence" value="ECO:0007669"/>
    <property type="project" value="InterPro"/>
</dbReference>
<dbReference type="GO" id="GO:0070403">
    <property type="term" value="F:NAD+ binding"/>
    <property type="evidence" value="ECO:0007669"/>
    <property type="project" value="InterPro"/>
</dbReference>
<dbReference type="Gene3D" id="1.10.3660.10">
    <property type="entry name" value="6-phosphogluconate dehydrogenase C-terminal like domain"/>
    <property type="match status" value="1"/>
</dbReference>
<evidence type="ECO:0000256" key="1">
    <source>
        <dbReference type="ARBA" id="ARBA00023002"/>
    </source>
</evidence>
<organism evidence="3 4">
    <name type="scientific">Abditibacterium utsteinense</name>
    <dbReference type="NCBI Taxonomy" id="1960156"/>
    <lineage>
        <taxon>Bacteria</taxon>
        <taxon>Pseudomonadati</taxon>
        <taxon>Abditibacteriota</taxon>
        <taxon>Abditibacteriia</taxon>
        <taxon>Abditibacteriales</taxon>
        <taxon>Abditibacteriaceae</taxon>
        <taxon>Abditibacterium</taxon>
    </lineage>
</organism>
<dbReference type="PANTHER" id="PTHR21363:SF0">
    <property type="entry name" value="PREPHENATE DEHYDROGENASE [NADP(+)]"/>
    <property type="match status" value="1"/>
</dbReference>
<dbReference type="SUPFAM" id="SSF48179">
    <property type="entry name" value="6-phosphogluconate dehydrogenase C-terminal domain-like"/>
    <property type="match status" value="1"/>
</dbReference>
<dbReference type="InterPro" id="IPR036291">
    <property type="entry name" value="NAD(P)-bd_dom_sf"/>
</dbReference>
<dbReference type="PROSITE" id="PS51176">
    <property type="entry name" value="PDH_ADH"/>
    <property type="match status" value="1"/>
</dbReference>
<evidence type="ECO:0000259" key="2">
    <source>
        <dbReference type="PROSITE" id="PS51176"/>
    </source>
</evidence>
<dbReference type="InterPro" id="IPR050812">
    <property type="entry name" value="Preph/Arog_dehydrog"/>
</dbReference>
<dbReference type="InterPro" id="IPR003099">
    <property type="entry name" value="Prephen_DH"/>
</dbReference>
<dbReference type="RefSeq" id="WP_106380376.1">
    <property type="nucleotide sequence ID" value="NZ_NIGF01000011.1"/>
</dbReference>
<dbReference type="InParanoid" id="A0A2S8SRP8"/>
<dbReference type="Gene3D" id="3.40.50.720">
    <property type="entry name" value="NAD(P)-binding Rossmann-like Domain"/>
    <property type="match status" value="1"/>
</dbReference>
<evidence type="ECO:0000313" key="4">
    <source>
        <dbReference type="Proteomes" id="UP000237684"/>
    </source>
</evidence>
<dbReference type="Proteomes" id="UP000237684">
    <property type="component" value="Unassembled WGS sequence"/>
</dbReference>
<comment type="caution">
    <text evidence="3">The sequence shown here is derived from an EMBL/GenBank/DDBJ whole genome shotgun (WGS) entry which is preliminary data.</text>
</comment>
<dbReference type="Pfam" id="PF02153">
    <property type="entry name" value="PDH_N"/>
    <property type="match status" value="1"/>
</dbReference>
<dbReference type="InterPro" id="IPR046826">
    <property type="entry name" value="PDH_N"/>
</dbReference>
<protein>
    <submittedName>
        <fullName evidence="3">Prephenate dehydrogenase</fullName>
    </submittedName>
</protein>